<keyword evidence="1" id="KW-0812">Transmembrane</keyword>
<keyword evidence="1" id="KW-0472">Membrane</keyword>
<dbReference type="AlphaFoldDB" id="A0A8D8CES8"/>
<proteinExistence type="predicted"/>
<evidence type="ECO:0000256" key="1">
    <source>
        <dbReference type="SAM" id="Phobius"/>
    </source>
</evidence>
<reference evidence="2" key="1">
    <citation type="submission" date="2021-05" db="EMBL/GenBank/DDBJ databases">
        <authorList>
            <person name="Alioto T."/>
            <person name="Alioto T."/>
            <person name="Gomez Garrido J."/>
        </authorList>
    </citation>
    <scope>NUCLEOTIDE SEQUENCE</scope>
</reference>
<dbReference type="EMBL" id="HBUE01113405">
    <property type="protein sequence ID" value="CAG6489772.1"/>
    <property type="molecule type" value="Transcribed_RNA"/>
</dbReference>
<accession>A0A8D8CES8</accession>
<sequence length="104" mass="12191">MSKRFVFLSVMQKAQINPRKVIFWLAITLIFHIILNFRMDLRPHTHTCTRSLAGSAHSVKSKYLICHCLLRPLCFHFFLSCWALLHAMSFSVLSTLRHLVCLFE</sequence>
<protein>
    <submittedName>
        <fullName evidence="2">(northern house mosquito) hypothetical protein</fullName>
    </submittedName>
</protein>
<evidence type="ECO:0000313" key="2">
    <source>
        <dbReference type="EMBL" id="CAG6489772.1"/>
    </source>
</evidence>
<feature type="transmembrane region" description="Helical" evidence="1">
    <location>
        <begin position="77"/>
        <end position="96"/>
    </location>
</feature>
<keyword evidence="1" id="KW-1133">Transmembrane helix</keyword>
<dbReference type="EMBL" id="HBUE01113403">
    <property type="protein sequence ID" value="CAG6489771.1"/>
    <property type="molecule type" value="Transcribed_RNA"/>
</dbReference>
<organism evidence="2">
    <name type="scientific">Culex pipiens</name>
    <name type="common">House mosquito</name>
    <dbReference type="NCBI Taxonomy" id="7175"/>
    <lineage>
        <taxon>Eukaryota</taxon>
        <taxon>Metazoa</taxon>
        <taxon>Ecdysozoa</taxon>
        <taxon>Arthropoda</taxon>
        <taxon>Hexapoda</taxon>
        <taxon>Insecta</taxon>
        <taxon>Pterygota</taxon>
        <taxon>Neoptera</taxon>
        <taxon>Endopterygota</taxon>
        <taxon>Diptera</taxon>
        <taxon>Nematocera</taxon>
        <taxon>Culicoidea</taxon>
        <taxon>Culicidae</taxon>
        <taxon>Culicinae</taxon>
        <taxon>Culicini</taxon>
        <taxon>Culex</taxon>
        <taxon>Culex</taxon>
    </lineage>
</organism>
<name>A0A8D8CES8_CULPI</name>
<feature type="transmembrane region" description="Helical" evidence="1">
    <location>
        <begin position="21"/>
        <end position="39"/>
    </location>
</feature>